<reference evidence="3 4" key="1">
    <citation type="submission" date="2018-12" db="EMBL/GenBank/DDBJ databases">
        <title>Genome Sequence of Candidatus Viridilinea halotolerans isolated from saline sulfide-rich spring.</title>
        <authorList>
            <person name="Grouzdev D.S."/>
            <person name="Burganskaya E.I."/>
            <person name="Krutkina M.S."/>
            <person name="Sukhacheva M.V."/>
            <person name="Gorlenko V.M."/>
        </authorList>
    </citation>
    <scope>NUCLEOTIDE SEQUENCE [LARGE SCALE GENOMIC DNA]</scope>
    <source>
        <strain evidence="3">Chok-6</strain>
    </source>
</reference>
<dbReference type="PANTHER" id="PTHR11717:SF7">
    <property type="entry name" value="LOW MOLECULAR WEIGHT PHOSPHOTYROSINE PROTEIN PHOSPHATASE"/>
    <property type="match status" value="1"/>
</dbReference>
<dbReference type="AlphaFoldDB" id="A0A426U5Z1"/>
<proteinExistence type="predicted"/>
<gene>
    <name evidence="3" type="ORF">EI684_05010</name>
</gene>
<feature type="domain" description="Phosphotyrosine protein phosphatase I" evidence="2">
    <location>
        <begin position="4"/>
        <end position="145"/>
    </location>
</feature>
<dbReference type="Pfam" id="PF01451">
    <property type="entry name" value="LMWPc"/>
    <property type="match status" value="1"/>
</dbReference>
<dbReference type="InterPro" id="IPR050438">
    <property type="entry name" value="LMW_PTPase"/>
</dbReference>
<dbReference type="SUPFAM" id="SSF52788">
    <property type="entry name" value="Phosphotyrosine protein phosphatases I"/>
    <property type="match status" value="1"/>
</dbReference>
<dbReference type="InterPro" id="IPR023485">
    <property type="entry name" value="Ptyr_pPase"/>
</dbReference>
<protein>
    <recommendedName>
        <fullName evidence="1">protein-tyrosine-phosphatase</fullName>
        <ecNumber evidence="1">3.1.3.48</ecNumber>
    </recommendedName>
</protein>
<dbReference type="Proteomes" id="UP000280307">
    <property type="component" value="Unassembled WGS sequence"/>
</dbReference>
<sequence length="310" mass="32706">MQHHHILIVGAADTGRAPMTVALLQRHLAQRGLSYPVASAGILGHDDAPAETEARAALLVLGLDLSAHCARSLTEELVAQAELLIAIDSGVARVVRARFPGALVYSLGELAERARDIPDPFRMQVGAWLQYANEIDAMLKAGMPRMLGLLGVADMVSERHSADFSRLPAPPTEVGTTEGVGGQVASDFSRLPAPPTEVGTAEGVDEQVVSASSPASFTQALALLNLAATLPAALNWPLVYEQLMATLDELETLLPATALSRLYVATLRVMLQRSPNPPTPHQAQQLHAGFQRLGGPIGPAELAALSQALV</sequence>
<accession>A0A426U5Z1</accession>
<dbReference type="GO" id="GO:0004725">
    <property type="term" value="F:protein tyrosine phosphatase activity"/>
    <property type="evidence" value="ECO:0007669"/>
    <property type="project" value="UniProtKB-EC"/>
</dbReference>
<evidence type="ECO:0000256" key="1">
    <source>
        <dbReference type="ARBA" id="ARBA00013064"/>
    </source>
</evidence>
<dbReference type="Gene3D" id="3.40.50.2300">
    <property type="match status" value="1"/>
</dbReference>
<evidence type="ECO:0000313" key="3">
    <source>
        <dbReference type="EMBL" id="RRR75322.1"/>
    </source>
</evidence>
<evidence type="ECO:0000313" key="4">
    <source>
        <dbReference type="Proteomes" id="UP000280307"/>
    </source>
</evidence>
<dbReference type="EMBL" id="RSAS01000197">
    <property type="protein sequence ID" value="RRR75322.1"/>
    <property type="molecule type" value="Genomic_DNA"/>
</dbReference>
<organism evidence="3 4">
    <name type="scientific">Candidatus Viridilinea halotolerans</name>
    <dbReference type="NCBI Taxonomy" id="2491704"/>
    <lineage>
        <taxon>Bacteria</taxon>
        <taxon>Bacillati</taxon>
        <taxon>Chloroflexota</taxon>
        <taxon>Chloroflexia</taxon>
        <taxon>Chloroflexales</taxon>
        <taxon>Chloroflexineae</taxon>
        <taxon>Oscillochloridaceae</taxon>
        <taxon>Candidatus Viridilinea</taxon>
    </lineage>
</organism>
<dbReference type="PANTHER" id="PTHR11717">
    <property type="entry name" value="LOW MOLECULAR WEIGHT PROTEIN TYROSINE PHOSPHATASE"/>
    <property type="match status" value="1"/>
</dbReference>
<evidence type="ECO:0000259" key="2">
    <source>
        <dbReference type="SMART" id="SM00226"/>
    </source>
</evidence>
<dbReference type="InterPro" id="IPR036196">
    <property type="entry name" value="Ptyr_pPase_sf"/>
</dbReference>
<name>A0A426U5Z1_9CHLR</name>
<comment type="caution">
    <text evidence="3">The sequence shown here is derived from an EMBL/GenBank/DDBJ whole genome shotgun (WGS) entry which is preliminary data.</text>
</comment>
<dbReference type="SMART" id="SM00226">
    <property type="entry name" value="LMWPc"/>
    <property type="match status" value="1"/>
</dbReference>
<dbReference type="EC" id="3.1.3.48" evidence="1"/>